<organism evidence="1 2">
    <name type="scientific">Crenobacter caeni</name>
    <dbReference type="NCBI Taxonomy" id="2705474"/>
    <lineage>
        <taxon>Bacteria</taxon>
        <taxon>Pseudomonadati</taxon>
        <taxon>Pseudomonadota</taxon>
        <taxon>Betaproteobacteria</taxon>
        <taxon>Neisseriales</taxon>
        <taxon>Neisseriaceae</taxon>
        <taxon>Crenobacter</taxon>
    </lineage>
</organism>
<protein>
    <submittedName>
        <fullName evidence="1">Uncharacterized protein</fullName>
    </submittedName>
</protein>
<reference evidence="1 2" key="1">
    <citation type="submission" date="2020-02" db="EMBL/GenBank/DDBJ databases">
        <authorList>
            <person name="Yang Z."/>
        </authorList>
    </citation>
    <scope>NUCLEOTIDE SEQUENCE [LARGE SCALE GENOMIC DNA]</scope>
    <source>
        <strain evidence="1 2">HX-7-9</strain>
    </source>
</reference>
<proteinExistence type="predicted"/>
<sequence length="57" mass="6330">MSTVELTPELLAFVTLRLRHAVSNGRYLTPELLSQSIEEYTERAEVPDATLPQASGQ</sequence>
<dbReference type="RefSeq" id="WP_163315273.1">
    <property type="nucleotide sequence ID" value="NZ_JAAGAA010000003.1"/>
</dbReference>
<gene>
    <name evidence="1" type="ORF">GZH52_04360</name>
</gene>
<dbReference type="Proteomes" id="UP000482578">
    <property type="component" value="Unassembled WGS sequence"/>
</dbReference>
<evidence type="ECO:0000313" key="1">
    <source>
        <dbReference type="EMBL" id="NDV12029.1"/>
    </source>
</evidence>
<accession>A0A6B2KPY3</accession>
<dbReference type="AlphaFoldDB" id="A0A6B2KPY3"/>
<comment type="caution">
    <text evidence="1">The sequence shown here is derived from an EMBL/GenBank/DDBJ whole genome shotgun (WGS) entry which is preliminary data.</text>
</comment>
<name>A0A6B2KPY3_9NEIS</name>
<dbReference type="EMBL" id="JAAGAA010000003">
    <property type="protein sequence ID" value="NDV12029.1"/>
    <property type="molecule type" value="Genomic_DNA"/>
</dbReference>
<keyword evidence="2" id="KW-1185">Reference proteome</keyword>
<evidence type="ECO:0000313" key="2">
    <source>
        <dbReference type="Proteomes" id="UP000482578"/>
    </source>
</evidence>